<proteinExistence type="predicted"/>
<evidence type="ECO:0000313" key="2">
    <source>
        <dbReference type="EMBL" id="KAF7161734.1"/>
    </source>
</evidence>
<feature type="coiled-coil region" evidence="1">
    <location>
        <begin position="224"/>
        <end position="262"/>
    </location>
</feature>
<organism evidence="2 3">
    <name type="scientific">Aspergillus felis</name>
    <dbReference type="NCBI Taxonomy" id="1287682"/>
    <lineage>
        <taxon>Eukaryota</taxon>
        <taxon>Fungi</taxon>
        <taxon>Dikarya</taxon>
        <taxon>Ascomycota</taxon>
        <taxon>Pezizomycotina</taxon>
        <taxon>Eurotiomycetes</taxon>
        <taxon>Eurotiomycetidae</taxon>
        <taxon>Eurotiales</taxon>
        <taxon>Aspergillaceae</taxon>
        <taxon>Aspergillus</taxon>
        <taxon>Aspergillus subgen. Fumigati</taxon>
    </lineage>
</organism>
<dbReference type="Gene3D" id="1.20.1170.10">
    <property type="match status" value="1"/>
</dbReference>
<dbReference type="AlphaFoldDB" id="A0A8H6PX05"/>
<dbReference type="SUPFAM" id="SSF58100">
    <property type="entry name" value="Bacterial hemolysins"/>
    <property type="match status" value="1"/>
</dbReference>
<name>A0A8H6PX05_9EURO</name>
<dbReference type="EMBL" id="JACBAE010001360">
    <property type="protein sequence ID" value="KAF7161734.1"/>
    <property type="molecule type" value="Genomic_DNA"/>
</dbReference>
<dbReference type="CDD" id="cd22656">
    <property type="entry name" value="ClyA_Cry6Aa-like"/>
    <property type="match status" value="1"/>
</dbReference>
<evidence type="ECO:0000313" key="3">
    <source>
        <dbReference type="Proteomes" id="UP000654922"/>
    </source>
</evidence>
<protein>
    <submittedName>
        <fullName evidence="2">Uncharacterized protein</fullName>
    </submittedName>
</protein>
<sequence length="408" mass="45948">MSTDWTNDPQAADKALQKSLEDQFEKFPDRFLKEGKLDGKKTFNGDKSPFYAIQAYVWCGMLYPDNDADFRKKLPESRFQPLEKVVPKIYEETKDALVSVSDSCHRFSQGPMEPVFSYSSLVKKYATNAKVSLGAEDGLGAQLKTLTSDKYKGKDSIDDDFEAAKELAKERLDELSREAKEKETQSDTLRRQLENFLNETKSNQSQITSLNEKYLSPVTDPGSGQQYKNAMVYLNKELEDLQQKLKDAQDEANKIANELKEREDPKGWKFWVTVLGGPGAGVDLYLKLKDFKDALDKWAAQSKETADVQQCQTTVTALKAQIDELIIRMTKAVEGIQTIQDTFRHLGESLDPVIKAIEKIENGTSSPLAAIRKSNINHGINDAVNKYDEIIKEAEEFAKAAQIKVTDA</sequence>
<reference evidence="2" key="1">
    <citation type="submission" date="2020-06" db="EMBL/GenBank/DDBJ databases">
        <title>Draft genome sequences of strains closely related to Aspergillus parafelis and Aspergillus hiratsukae.</title>
        <authorList>
            <person name="Dos Santos R.A.C."/>
            <person name="Rivero-Menendez O."/>
            <person name="Steenwyk J.L."/>
            <person name="Mead M.E."/>
            <person name="Goldman G.H."/>
            <person name="Alastruey-Izquierdo A."/>
            <person name="Rokas A."/>
        </authorList>
    </citation>
    <scope>NUCLEOTIDE SEQUENCE</scope>
    <source>
        <strain evidence="2">CNM-CM5623</strain>
    </source>
</reference>
<accession>A0A8H6PX05</accession>
<gene>
    <name evidence="2" type="ORF">CNMCM5623_007221</name>
</gene>
<dbReference type="Proteomes" id="UP000654922">
    <property type="component" value="Unassembled WGS sequence"/>
</dbReference>
<evidence type="ECO:0000256" key="1">
    <source>
        <dbReference type="SAM" id="Coils"/>
    </source>
</evidence>
<dbReference type="OrthoDB" id="4490246at2759"/>
<keyword evidence="1" id="KW-0175">Coiled coil</keyword>
<comment type="caution">
    <text evidence="2">The sequence shown here is derived from an EMBL/GenBank/DDBJ whole genome shotgun (WGS) entry which is preliminary data.</text>
</comment>
<feature type="coiled-coil region" evidence="1">
    <location>
        <begin position="158"/>
        <end position="199"/>
    </location>
</feature>